<comment type="caution">
    <text evidence="8">The sequence shown here is derived from an EMBL/GenBank/DDBJ whole genome shotgun (WGS) entry which is preliminary data.</text>
</comment>
<feature type="transmembrane region" description="Helical" evidence="6">
    <location>
        <begin position="12"/>
        <end position="32"/>
    </location>
</feature>
<accession>A0A3D8IHJ5</accession>
<dbReference type="OrthoDB" id="5429313at2"/>
<proteinExistence type="predicted"/>
<dbReference type="InterPro" id="IPR004869">
    <property type="entry name" value="MMPL_dom"/>
</dbReference>
<feature type="transmembrane region" description="Helical" evidence="6">
    <location>
        <begin position="245"/>
        <end position="264"/>
    </location>
</feature>
<dbReference type="SUPFAM" id="SSF82866">
    <property type="entry name" value="Multidrug efflux transporter AcrB transmembrane domain"/>
    <property type="match status" value="2"/>
</dbReference>
<keyword evidence="2" id="KW-1003">Cell membrane</keyword>
<dbReference type="Proteomes" id="UP000256650">
    <property type="component" value="Unassembled WGS sequence"/>
</dbReference>
<sequence>MFLRFYRAILNAPKLTLTFCAIIFFVFGFFALKLPIDASSDSLILENDKDFKTYDSIIKNYTTQDFLILALSPKKGDVFHHDFLTTLQNLTNDLKQIPQIDGILSILNAPLLKSAPNLELQESLKANLTLLSAQTDFELAKQELLHHPFYTQNLISKDLKTAGILIYLKNNTRLEQLRELKNTETNESQKQEIQKLIEQEKGKVQTQNDVTITMLKNLQNKYEGLQIGGITLIASDMIAYVKSDLITYGTSLSVILALMLWVFFGHLRFVFLTLLICLFTLVVSSGIFAAFGFKITVVSSNYVSLLLIINVSLVVHLIVAYLEFYSKFPKASQKNLLYATLLTKQMPSFFAAFTTMIGFLSLIYSNILPIIHLGIVMSLGVSVALLFTFVLFASVSALLDKPKHTTKLSTRQQRFLEFCANLAIRKSKMIYFFAILCVAFSLYGIQNLKVENSFVNYFKDSSQIKQGLLKIDKDLGGTVPLEILLTFPNKVTQSSIDDEFEAEFNSLESQDTYWFDSQKLRLAKIVHNYLEDNPYAGSVLSLHSLVRLIGNLGINADDWTIAFLYKNARDTLKAQIFTPYANLEQNQLRFVLRTFDSNPTLKRNDFIIQIRKDLESLLQNEKVQVQVNGVMVLYNNLLQNLISSQVDTLSFVIGIIFLVFLWIFRNLKLAIIALLTNILPLSAIFGILGISGIPLDLMGVTIAAISLGIGVDDVIHYIHRFKAEIKNHSLQDAILESHDSIGSAMYYTTFIIVVGFCAMMSSNFIPTIYFGFLTTLVMLLMLLSALLLLPALLNSFCKISALRF</sequence>
<feature type="transmembrane region" description="Helical" evidence="6">
    <location>
        <begin position="697"/>
        <end position="718"/>
    </location>
</feature>
<evidence type="ECO:0000256" key="4">
    <source>
        <dbReference type="ARBA" id="ARBA00022989"/>
    </source>
</evidence>
<gene>
    <name evidence="8" type="ORF">CQA43_01035</name>
</gene>
<feature type="transmembrane region" description="Helical" evidence="6">
    <location>
        <begin position="370"/>
        <end position="399"/>
    </location>
</feature>
<keyword evidence="3 6" id="KW-0812">Transmembrane</keyword>
<dbReference type="GO" id="GO:0005886">
    <property type="term" value="C:plasma membrane"/>
    <property type="evidence" value="ECO:0007669"/>
    <property type="project" value="UniProtKB-SubCell"/>
</dbReference>
<evidence type="ECO:0000256" key="1">
    <source>
        <dbReference type="ARBA" id="ARBA00004651"/>
    </source>
</evidence>
<dbReference type="PANTHER" id="PTHR33406:SF12">
    <property type="entry name" value="BLR2997 PROTEIN"/>
    <property type="match status" value="1"/>
</dbReference>
<keyword evidence="9" id="KW-1185">Reference proteome</keyword>
<dbReference type="AlphaFoldDB" id="A0A3D8IHJ5"/>
<reference evidence="8 9" key="1">
    <citation type="submission" date="2018-04" db="EMBL/GenBank/DDBJ databases">
        <title>Novel Campyloabacter and Helicobacter Species and Strains.</title>
        <authorList>
            <person name="Mannion A.J."/>
            <person name="Shen Z."/>
            <person name="Fox J.G."/>
        </authorList>
    </citation>
    <scope>NUCLEOTIDE SEQUENCE [LARGE SCALE GENOMIC DNA]</scope>
    <source>
        <strain evidence="8 9">MIT 99-5101</strain>
    </source>
</reference>
<keyword evidence="5 6" id="KW-0472">Membrane</keyword>
<evidence type="ECO:0000256" key="5">
    <source>
        <dbReference type="ARBA" id="ARBA00023136"/>
    </source>
</evidence>
<feature type="transmembrane region" description="Helical" evidence="6">
    <location>
        <begin position="648"/>
        <end position="664"/>
    </location>
</feature>
<dbReference type="Pfam" id="PF03176">
    <property type="entry name" value="MMPL"/>
    <property type="match status" value="1"/>
</dbReference>
<organism evidence="8 9">
    <name type="scientific">Helicobacter ganmani</name>
    <dbReference type="NCBI Taxonomy" id="60246"/>
    <lineage>
        <taxon>Bacteria</taxon>
        <taxon>Pseudomonadati</taxon>
        <taxon>Campylobacterota</taxon>
        <taxon>Epsilonproteobacteria</taxon>
        <taxon>Campylobacterales</taxon>
        <taxon>Helicobacteraceae</taxon>
        <taxon>Helicobacter</taxon>
    </lineage>
</organism>
<dbReference type="PROSITE" id="PS50156">
    <property type="entry name" value="SSD"/>
    <property type="match status" value="1"/>
</dbReference>
<feature type="domain" description="SSD" evidence="7">
    <location>
        <begin position="669"/>
        <end position="795"/>
    </location>
</feature>
<feature type="transmembrane region" description="Helical" evidence="6">
    <location>
        <begin position="768"/>
        <end position="793"/>
    </location>
</feature>
<evidence type="ECO:0000256" key="3">
    <source>
        <dbReference type="ARBA" id="ARBA00022692"/>
    </source>
</evidence>
<keyword evidence="4 6" id="KW-1133">Transmembrane helix</keyword>
<evidence type="ECO:0000256" key="2">
    <source>
        <dbReference type="ARBA" id="ARBA00022475"/>
    </source>
</evidence>
<dbReference type="EMBL" id="NXLS01000001">
    <property type="protein sequence ID" value="RDU64598.1"/>
    <property type="molecule type" value="Genomic_DNA"/>
</dbReference>
<dbReference type="PANTHER" id="PTHR33406">
    <property type="entry name" value="MEMBRANE PROTEIN MJ1562-RELATED"/>
    <property type="match status" value="1"/>
</dbReference>
<dbReference type="Gene3D" id="1.20.1640.10">
    <property type="entry name" value="Multidrug efflux transporter AcrB transmembrane domain"/>
    <property type="match status" value="2"/>
</dbReference>
<feature type="transmembrane region" description="Helical" evidence="6">
    <location>
        <begin position="305"/>
        <end position="325"/>
    </location>
</feature>
<evidence type="ECO:0000313" key="8">
    <source>
        <dbReference type="EMBL" id="RDU64598.1"/>
    </source>
</evidence>
<evidence type="ECO:0000256" key="6">
    <source>
        <dbReference type="SAM" id="Phobius"/>
    </source>
</evidence>
<feature type="transmembrane region" description="Helical" evidence="6">
    <location>
        <begin position="346"/>
        <end position="364"/>
    </location>
</feature>
<feature type="transmembrane region" description="Helical" evidence="6">
    <location>
        <begin position="271"/>
        <end position="293"/>
    </location>
</feature>
<comment type="subcellular location">
    <subcellularLocation>
        <location evidence="1">Cell membrane</location>
        <topology evidence="1">Multi-pass membrane protein</topology>
    </subcellularLocation>
</comment>
<evidence type="ECO:0000313" key="9">
    <source>
        <dbReference type="Proteomes" id="UP000256650"/>
    </source>
</evidence>
<evidence type="ECO:0000259" key="7">
    <source>
        <dbReference type="PROSITE" id="PS50156"/>
    </source>
</evidence>
<feature type="transmembrane region" description="Helical" evidence="6">
    <location>
        <begin position="671"/>
        <end position="691"/>
    </location>
</feature>
<feature type="transmembrane region" description="Helical" evidence="6">
    <location>
        <begin position="744"/>
        <end position="762"/>
    </location>
</feature>
<dbReference type="InterPro" id="IPR000731">
    <property type="entry name" value="SSD"/>
</dbReference>
<dbReference type="InterPro" id="IPR050545">
    <property type="entry name" value="Mycobact_MmpL"/>
</dbReference>
<protein>
    <recommendedName>
        <fullName evidence="7">SSD domain-containing protein</fullName>
    </recommendedName>
</protein>
<name>A0A3D8IHJ5_9HELI</name>
<feature type="transmembrane region" description="Helical" evidence="6">
    <location>
        <begin position="429"/>
        <end position="445"/>
    </location>
</feature>